<comment type="caution">
    <text evidence="2">The sequence shown here is derived from an EMBL/GenBank/DDBJ whole genome shotgun (WGS) entry which is preliminary data.</text>
</comment>
<name>A0A6A5AZN4_APHAT</name>
<dbReference type="AlphaFoldDB" id="A0A6A5AZN4"/>
<feature type="compositionally biased region" description="Basic residues" evidence="1">
    <location>
        <begin position="388"/>
        <end position="398"/>
    </location>
</feature>
<dbReference type="VEuPathDB" id="FungiDB:H257_01239"/>
<reference evidence="2 3" key="1">
    <citation type="submission" date="2019-06" db="EMBL/GenBank/DDBJ databases">
        <title>Genomics analysis of Aphanomyces spp. identifies a new class of oomycete effector associated with host adaptation.</title>
        <authorList>
            <person name="Gaulin E."/>
        </authorList>
    </citation>
    <scope>NUCLEOTIDE SEQUENCE [LARGE SCALE GENOMIC DNA]</scope>
    <source>
        <strain evidence="2 3">E</strain>
    </source>
</reference>
<sequence>MGDVYGAELQHPVFQALDISDLFATIEGHESRIQHAFESPKYSFQTFHDSLQDLFECLQKLKAQFRAFAAHRSLHIDNATFSRWRTKLDDAHKVEKTYLHTITQLQSQVMELQHQRQVAHRTFEAALAAMEARISTRLSVAELAECERMWAHERESLGIDTANKMEALEQRADDLQCACQLHQTGDSLYQREHRLKCLEQMIDDSQQQPTASPMTMRPVTPSVSVVVTSSGPRGPVPPPKPTTASAAVQADLRPPPTRPSKPKTNTEMDQDMILIELDAIRKLLDRDMVDGGGGAWDQVRSCGVLASVVSIKQRLVTGLAIAKMVKLRTAADTNNNNQVLSARHRPQQQQATPETPLLPHSTHNVLTTKANLKLTQRHKTSTLPTVHARSKSAVRRPPTHTNTCSSGGAAYSAPGDKLFNLNLDHPASPGLLSIQSSRERQPARM</sequence>
<proteinExistence type="predicted"/>
<evidence type="ECO:0000313" key="3">
    <source>
        <dbReference type="Proteomes" id="UP000469452"/>
    </source>
</evidence>
<dbReference type="Proteomes" id="UP000469452">
    <property type="component" value="Unassembled WGS sequence"/>
</dbReference>
<organism evidence="2 3">
    <name type="scientific">Aphanomyces astaci</name>
    <name type="common">Crayfish plague agent</name>
    <dbReference type="NCBI Taxonomy" id="112090"/>
    <lineage>
        <taxon>Eukaryota</taxon>
        <taxon>Sar</taxon>
        <taxon>Stramenopiles</taxon>
        <taxon>Oomycota</taxon>
        <taxon>Saprolegniomycetes</taxon>
        <taxon>Saprolegniales</taxon>
        <taxon>Verrucalvaceae</taxon>
        <taxon>Aphanomyces</taxon>
    </lineage>
</organism>
<accession>A0A6A5AZN4</accession>
<feature type="region of interest" description="Disordered" evidence="1">
    <location>
        <begin position="225"/>
        <end position="267"/>
    </location>
</feature>
<protein>
    <submittedName>
        <fullName evidence="2">Uncharacterized protein</fullName>
    </submittedName>
</protein>
<feature type="region of interest" description="Disordered" evidence="1">
    <location>
        <begin position="341"/>
        <end position="362"/>
    </location>
</feature>
<feature type="region of interest" description="Disordered" evidence="1">
    <location>
        <begin position="379"/>
        <end position="409"/>
    </location>
</feature>
<evidence type="ECO:0000256" key="1">
    <source>
        <dbReference type="SAM" id="MobiDB-lite"/>
    </source>
</evidence>
<dbReference type="EMBL" id="VJMI01000638">
    <property type="protein sequence ID" value="KAF0775971.1"/>
    <property type="molecule type" value="Genomic_DNA"/>
</dbReference>
<evidence type="ECO:0000313" key="2">
    <source>
        <dbReference type="EMBL" id="KAF0775971.1"/>
    </source>
</evidence>
<gene>
    <name evidence="2" type="ORF">AaE_000329</name>
</gene>